<keyword evidence="2" id="KW-0862">Zinc</keyword>
<dbReference type="AlphaFoldDB" id="A0A8C0C918"/>
<organism evidence="5">
    <name type="scientific">Balaenoptera musculus</name>
    <name type="common">Blue whale</name>
    <dbReference type="NCBI Taxonomy" id="9771"/>
    <lineage>
        <taxon>Eukaryota</taxon>
        <taxon>Metazoa</taxon>
        <taxon>Chordata</taxon>
        <taxon>Craniata</taxon>
        <taxon>Vertebrata</taxon>
        <taxon>Euteleostomi</taxon>
        <taxon>Mammalia</taxon>
        <taxon>Eutheria</taxon>
        <taxon>Laurasiatheria</taxon>
        <taxon>Artiodactyla</taxon>
        <taxon>Whippomorpha</taxon>
        <taxon>Cetacea</taxon>
        <taxon>Mysticeti</taxon>
        <taxon>Balaenopteridae</taxon>
        <taxon>Balaenoptera</taxon>
    </lineage>
</organism>
<dbReference type="GO" id="GO:0042573">
    <property type="term" value="P:retinoic acid metabolic process"/>
    <property type="evidence" value="ECO:0007669"/>
    <property type="project" value="TreeGrafter"/>
</dbReference>
<dbReference type="PANTHER" id="PTHR43880">
    <property type="entry name" value="ALCOHOL DEHYDROGENASE"/>
    <property type="match status" value="1"/>
</dbReference>
<proteinExistence type="predicted"/>
<feature type="domain" description="Alcohol dehydrogenase-like N-terminal" evidence="4">
    <location>
        <begin position="29"/>
        <end position="87"/>
    </location>
</feature>
<dbReference type="InterPro" id="IPR011032">
    <property type="entry name" value="GroES-like_sf"/>
</dbReference>
<dbReference type="GO" id="GO:0008270">
    <property type="term" value="F:zinc ion binding"/>
    <property type="evidence" value="ECO:0007669"/>
    <property type="project" value="InterPro"/>
</dbReference>
<keyword evidence="3" id="KW-0560">Oxidoreductase</keyword>
<dbReference type="Ensembl" id="ENSBMST00010001498.1">
    <property type="protein sequence ID" value="ENSBMSP00010001355.1"/>
    <property type="gene ID" value="ENSBMSG00010001048.1"/>
</dbReference>
<dbReference type="GO" id="GO:0004745">
    <property type="term" value="F:all-trans-retinol dehydrogenase (NAD+) activity"/>
    <property type="evidence" value="ECO:0007669"/>
    <property type="project" value="TreeGrafter"/>
</dbReference>
<sequence>MVIRCRAAILWKPAGPFSIEKVEVAPPKAKEVHIKFIMATGLCGTEMKMLKDKTLHHHHYPIMVGHEGAGIVESVGEGVSTVKTGMNWHLCYCILYTKKKCYMNPRIKCEK</sequence>
<reference evidence="5" key="1">
    <citation type="submission" date="2023-09" db="UniProtKB">
        <authorList>
            <consortium name="Ensembl"/>
        </authorList>
    </citation>
    <scope>IDENTIFICATION</scope>
</reference>
<dbReference type="GeneTree" id="ENSGT00940000163645"/>
<dbReference type="Pfam" id="PF08240">
    <property type="entry name" value="ADH_N"/>
    <property type="match status" value="1"/>
</dbReference>
<evidence type="ECO:0000313" key="5">
    <source>
        <dbReference type="Ensembl" id="ENSBMSP00010001355.1"/>
    </source>
</evidence>
<dbReference type="GO" id="GO:0042572">
    <property type="term" value="P:retinol metabolic process"/>
    <property type="evidence" value="ECO:0007669"/>
    <property type="project" value="TreeGrafter"/>
</dbReference>
<dbReference type="Gene3D" id="3.90.180.10">
    <property type="entry name" value="Medium-chain alcohol dehydrogenases, catalytic domain"/>
    <property type="match status" value="1"/>
</dbReference>
<evidence type="ECO:0000256" key="2">
    <source>
        <dbReference type="ARBA" id="ARBA00022833"/>
    </source>
</evidence>
<evidence type="ECO:0000256" key="1">
    <source>
        <dbReference type="ARBA" id="ARBA00022723"/>
    </source>
</evidence>
<keyword evidence="1" id="KW-0479">Metal-binding</keyword>
<protein>
    <recommendedName>
        <fullName evidence="4">Alcohol dehydrogenase-like N-terminal domain-containing protein</fullName>
    </recommendedName>
</protein>
<evidence type="ECO:0000259" key="4">
    <source>
        <dbReference type="Pfam" id="PF08240"/>
    </source>
</evidence>
<dbReference type="PANTHER" id="PTHR43880:SF20">
    <property type="entry name" value="ALCOHOL DEHYDROGENASE 6"/>
    <property type="match status" value="1"/>
</dbReference>
<evidence type="ECO:0000256" key="3">
    <source>
        <dbReference type="ARBA" id="ARBA00023002"/>
    </source>
</evidence>
<dbReference type="SUPFAM" id="SSF50129">
    <property type="entry name" value="GroES-like"/>
    <property type="match status" value="1"/>
</dbReference>
<dbReference type="GO" id="GO:0005829">
    <property type="term" value="C:cytosol"/>
    <property type="evidence" value="ECO:0007669"/>
    <property type="project" value="TreeGrafter"/>
</dbReference>
<name>A0A8C0C918_BALMU</name>
<dbReference type="InterPro" id="IPR002328">
    <property type="entry name" value="ADH_Zn_CS"/>
</dbReference>
<dbReference type="InterPro" id="IPR013154">
    <property type="entry name" value="ADH-like_N"/>
</dbReference>
<accession>A0A8C0C918</accession>
<dbReference type="PROSITE" id="PS00059">
    <property type="entry name" value="ADH_ZINC"/>
    <property type="match status" value="1"/>
</dbReference>
<dbReference type="OMA" id="CATAWAF"/>